<dbReference type="PRINTS" id="PR00105">
    <property type="entry name" value="C5METTRFRASE"/>
</dbReference>
<evidence type="ECO:0000256" key="2">
    <source>
        <dbReference type="ARBA" id="ARBA00022632"/>
    </source>
</evidence>
<keyword evidence="3 7" id="KW-0808">Transferase</keyword>
<comment type="catalytic activity">
    <reaction evidence="9">
        <text>a 2'-deoxycytidine in DNA + S-adenosyl-L-methionine = a 5-methyl-2'-deoxycytidine in DNA + S-adenosyl-L-homocysteine + H(+)</text>
        <dbReference type="Rhea" id="RHEA:13681"/>
        <dbReference type="Rhea" id="RHEA-COMP:11369"/>
        <dbReference type="Rhea" id="RHEA-COMP:11370"/>
        <dbReference type="ChEBI" id="CHEBI:15378"/>
        <dbReference type="ChEBI" id="CHEBI:57856"/>
        <dbReference type="ChEBI" id="CHEBI:59789"/>
        <dbReference type="ChEBI" id="CHEBI:85452"/>
        <dbReference type="ChEBI" id="CHEBI:85454"/>
        <dbReference type="EC" id="2.1.1.37"/>
    </reaction>
</comment>
<dbReference type="GO" id="GO:0044027">
    <property type="term" value="P:negative regulation of gene expression via chromosomal CpG island methylation"/>
    <property type="evidence" value="ECO:0007669"/>
    <property type="project" value="TreeGrafter"/>
</dbReference>
<evidence type="ECO:0000256" key="3">
    <source>
        <dbReference type="ARBA" id="ARBA00022679"/>
    </source>
</evidence>
<proteinExistence type="inferred from homology"/>
<dbReference type="PANTHER" id="PTHR10629">
    <property type="entry name" value="CYTOSINE-SPECIFIC METHYLTRANSFERASE"/>
    <property type="match status" value="1"/>
</dbReference>
<dbReference type="PANTHER" id="PTHR10629:SF52">
    <property type="entry name" value="DNA (CYTOSINE-5)-METHYLTRANSFERASE 1"/>
    <property type="match status" value="1"/>
</dbReference>
<keyword evidence="2" id="KW-0945">Host-virus interaction</keyword>
<dbReference type="Pfam" id="PF00145">
    <property type="entry name" value="DNA_methylase"/>
    <property type="match status" value="1"/>
</dbReference>
<dbReference type="InterPro" id="IPR001525">
    <property type="entry name" value="C5_MeTfrase"/>
</dbReference>
<dbReference type="GO" id="GO:0052170">
    <property type="term" value="P:symbiont-mediated suppression of host innate immune response"/>
    <property type="evidence" value="ECO:0007669"/>
    <property type="project" value="UniProtKB-KW"/>
</dbReference>
<name>A0A6J5MNA4_9CAUD</name>
<keyword evidence="1 7" id="KW-0489">Methyltransferase</keyword>
<dbReference type="InterPro" id="IPR050390">
    <property type="entry name" value="C5-Methyltransferase"/>
</dbReference>
<dbReference type="GO" id="GO:0003677">
    <property type="term" value="F:DNA binding"/>
    <property type="evidence" value="ECO:0007669"/>
    <property type="project" value="TreeGrafter"/>
</dbReference>
<dbReference type="InterPro" id="IPR018117">
    <property type="entry name" value="C5_DNA_meth_AS"/>
</dbReference>
<organism evidence="10">
    <name type="scientific">uncultured Caudovirales phage</name>
    <dbReference type="NCBI Taxonomy" id="2100421"/>
    <lineage>
        <taxon>Viruses</taxon>
        <taxon>Duplodnaviria</taxon>
        <taxon>Heunggongvirae</taxon>
        <taxon>Uroviricota</taxon>
        <taxon>Caudoviricetes</taxon>
        <taxon>Peduoviridae</taxon>
        <taxon>Maltschvirus</taxon>
        <taxon>Maltschvirus maltsch</taxon>
    </lineage>
</organism>
<protein>
    <recommendedName>
        <fullName evidence="9">Cytosine-specific methyltransferase</fullName>
        <ecNumber evidence="9">2.1.1.37</ecNumber>
    </recommendedName>
</protein>
<dbReference type="NCBIfam" id="TIGR00675">
    <property type="entry name" value="dcm"/>
    <property type="match status" value="1"/>
</dbReference>
<evidence type="ECO:0000256" key="7">
    <source>
        <dbReference type="PROSITE-ProRule" id="PRU01016"/>
    </source>
</evidence>
<dbReference type="PROSITE" id="PS51679">
    <property type="entry name" value="SAM_MT_C5"/>
    <property type="match status" value="1"/>
</dbReference>
<comment type="similarity">
    <text evidence="7 8">Belongs to the class I-like SAM-binding methyltransferase superfamily. C5-methyltransferase family.</text>
</comment>
<evidence type="ECO:0000313" key="10">
    <source>
        <dbReference type="EMBL" id="CAB4147501.1"/>
    </source>
</evidence>
<keyword evidence="5" id="KW-0899">Viral immunoevasion</keyword>
<evidence type="ECO:0000256" key="4">
    <source>
        <dbReference type="ARBA" id="ARBA00022691"/>
    </source>
</evidence>
<dbReference type="Gene3D" id="3.40.50.150">
    <property type="entry name" value="Vaccinia Virus protein VP39"/>
    <property type="match status" value="1"/>
</dbReference>
<evidence type="ECO:0000256" key="8">
    <source>
        <dbReference type="RuleBase" id="RU000416"/>
    </source>
</evidence>
<sequence length="279" mass="31358">MTLTVGSLFSGIGGIDLGLERAGMKVKWHSEIEPYACRVLKKHWPDVPNLGDIKNVDWQQVEPVDVIAGGYPCQPFSLAGKRQGETDERHLWPHFLRAISVLRPRFAILENVRGHLSMGFDRVLGDLAENGYDAEWQIVSAASVGALHRRERIICLAYPNNSGSRTSKCGTDCKRAEESQERKHAQRWTCGCSDSLANTDSEFLGEHRPSDDVRFTNRIWRDIPRGQKANDSREWWQTEPDVGRVADGVPYRVDRLRGLGNAVVPQVAEYIGRLIIASL</sequence>
<evidence type="ECO:0000256" key="5">
    <source>
        <dbReference type="ARBA" id="ARBA00023280"/>
    </source>
</evidence>
<feature type="active site" evidence="7">
    <location>
        <position position="73"/>
    </location>
</feature>
<keyword evidence="2" id="KW-1090">Inhibition of host innate immune response by virus</keyword>
<dbReference type="GO" id="GO:0099018">
    <property type="term" value="P:symbiont-mediated evasion of host restriction-modification system"/>
    <property type="evidence" value="ECO:0007669"/>
    <property type="project" value="UniProtKB-KW"/>
</dbReference>
<dbReference type="InterPro" id="IPR031303">
    <property type="entry name" value="C5_meth_CS"/>
</dbReference>
<evidence type="ECO:0000256" key="9">
    <source>
        <dbReference type="RuleBase" id="RU000417"/>
    </source>
</evidence>
<reference evidence="10" key="1">
    <citation type="submission" date="2020-04" db="EMBL/GenBank/DDBJ databases">
        <authorList>
            <person name="Chiriac C."/>
            <person name="Salcher M."/>
            <person name="Ghai R."/>
            <person name="Kavagutti S V."/>
        </authorList>
    </citation>
    <scope>NUCLEOTIDE SEQUENCE</scope>
</reference>
<gene>
    <name evidence="10" type="ORF">UFOVP519_31</name>
</gene>
<dbReference type="InterPro" id="IPR029063">
    <property type="entry name" value="SAM-dependent_MTases_sf"/>
</dbReference>
<keyword evidence="6" id="KW-1258">Restriction-modification system evasion by virus</keyword>
<dbReference type="GO" id="GO:0003886">
    <property type="term" value="F:DNA (cytosine-5-)-methyltransferase activity"/>
    <property type="evidence" value="ECO:0007669"/>
    <property type="project" value="UniProtKB-EC"/>
</dbReference>
<dbReference type="SUPFAM" id="SSF53335">
    <property type="entry name" value="S-adenosyl-L-methionine-dependent methyltransferases"/>
    <property type="match status" value="1"/>
</dbReference>
<dbReference type="EMBL" id="LR796492">
    <property type="protein sequence ID" value="CAB4147501.1"/>
    <property type="molecule type" value="Genomic_DNA"/>
</dbReference>
<evidence type="ECO:0000256" key="1">
    <source>
        <dbReference type="ARBA" id="ARBA00022603"/>
    </source>
</evidence>
<dbReference type="EC" id="2.1.1.37" evidence="9"/>
<dbReference type="GO" id="GO:0032259">
    <property type="term" value="P:methylation"/>
    <property type="evidence" value="ECO:0007669"/>
    <property type="project" value="UniProtKB-KW"/>
</dbReference>
<evidence type="ECO:0000256" key="6">
    <source>
        <dbReference type="ARBA" id="ARBA00033479"/>
    </source>
</evidence>
<keyword evidence="4 7" id="KW-0949">S-adenosyl-L-methionine</keyword>
<dbReference type="PROSITE" id="PS00095">
    <property type="entry name" value="C5_MTASE_2"/>
    <property type="match status" value="1"/>
</dbReference>
<dbReference type="PROSITE" id="PS00094">
    <property type="entry name" value="C5_MTASE_1"/>
    <property type="match status" value="1"/>
</dbReference>
<accession>A0A6J5MNA4</accession>